<evidence type="ECO:0000313" key="9">
    <source>
        <dbReference type="EMBL" id="AIB16258.1"/>
    </source>
</evidence>
<keyword evidence="5 7" id="KW-1133">Transmembrane helix</keyword>
<dbReference type="Proteomes" id="UP000027186">
    <property type="component" value="Plasmid AbAZ39_p4"/>
</dbReference>
<evidence type="ECO:0000256" key="6">
    <source>
        <dbReference type="ARBA" id="ARBA00023136"/>
    </source>
</evidence>
<dbReference type="GO" id="GO:0005886">
    <property type="term" value="C:plasma membrane"/>
    <property type="evidence" value="ECO:0007669"/>
    <property type="project" value="UniProtKB-SubCell"/>
</dbReference>
<evidence type="ECO:0000256" key="4">
    <source>
        <dbReference type="ARBA" id="ARBA00022692"/>
    </source>
</evidence>
<keyword evidence="2" id="KW-0813">Transport</keyword>
<feature type="transmembrane region" description="Helical" evidence="7">
    <location>
        <begin position="269"/>
        <end position="289"/>
    </location>
</feature>
<evidence type="ECO:0000256" key="1">
    <source>
        <dbReference type="ARBA" id="ARBA00004651"/>
    </source>
</evidence>
<keyword evidence="3" id="KW-1003">Cell membrane</keyword>
<dbReference type="Pfam" id="PF07690">
    <property type="entry name" value="MFS_1"/>
    <property type="match status" value="1"/>
</dbReference>
<dbReference type="InterPro" id="IPR020846">
    <property type="entry name" value="MFS_dom"/>
</dbReference>
<feature type="transmembrane region" description="Helical" evidence="7">
    <location>
        <begin position="200"/>
        <end position="219"/>
    </location>
</feature>
<dbReference type="SUPFAM" id="SSF103473">
    <property type="entry name" value="MFS general substrate transporter"/>
    <property type="match status" value="1"/>
</dbReference>
<evidence type="ECO:0000256" key="7">
    <source>
        <dbReference type="SAM" id="Phobius"/>
    </source>
</evidence>
<feature type="transmembrane region" description="Helical" evidence="7">
    <location>
        <begin position="79"/>
        <end position="99"/>
    </location>
</feature>
<organism evidence="9 10">
    <name type="scientific">Azospirillum argentinense</name>
    <dbReference type="NCBI Taxonomy" id="2970906"/>
    <lineage>
        <taxon>Bacteria</taxon>
        <taxon>Pseudomonadati</taxon>
        <taxon>Pseudomonadota</taxon>
        <taxon>Alphaproteobacteria</taxon>
        <taxon>Rhodospirillales</taxon>
        <taxon>Azospirillaceae</taxon>
        <taxon>Azospirillum</taxon>
    </lineage>
</organism>
<sequence length="386" mass="39897">MTQGAPGTVTAHLKMTVLSATVAAAAAAAGASYAYVDLSLHRMGASATAIGLNAAMPALAWLLTTPLMPTLLRRFDPGAVLRALLVVAMLSPLGFVLSADQDVWMALRFLFGGSLGMVFRLTEYWISAASPDDRRGFNVGLYASAFCAGAAVGAALVPLTGTEGWPTILLIQALVGVALVMLTVAKAAPPRITGAPRISLAKLSASVAVMTALIFGLFESVPYTLMPVYAVTAGLSEDWAAGTVSAFLIGALLFPIPVGALADRVGKPGVLAACGVAGLAVPLILPATLDVPQALMAAMLVWGGAAGSLYTVALAMLADRFRGVDLATANVAFGTLYAFGALVGPLLHGMAMDWHPPQGLMESSFLLFLVYLSTMLWSFRRMGSRP</sequence>
<evidence type="ECO:0000259" key="8">
    <source>
        <dbReference type="PROSITE" id="PS50850"/>
    </source>
</evidence>
<gene>
    <name evidence="9" type="ORF">ABAZ39_30860</name>
</gene>
<dbReference type="KEGG" id="abq:ABAZ39_30860"/>
<proteinExistence type="predicted"/>
<evidence type="ECO:0000313" key="10">
    <source>
        <dbReference type="Proteomes" id="UP000027186"/>
    </source>
</evidence>
<feature type="transmembrane region" description="Helical" evidence="7">
    <location>
        <begin position="44"/>
        <end position="67"/>
    </location>
</feature>
<feature type="transmembrane region" description="Helical" evidence="7">
    <location>
        <begin position="329"/>
        <end position="348"/>
    </location>
</feature>
<evidence type="ECO:0000256" key="2">
    <source>
        <dbReference type="ARBA" id="ARBA00022448"/>
    </source>
</evidence>
<dbReference type="AlphaFoldDB" id="A0A060DYX5"/>
<dbReference type="CDD" id="cd17477">
    <property type="entry name" value="MFS_YcaD_like"/>
    <property type="match status" value="1"/>
</dbReference>
<dbReference type="InterPro" id="IPR036259">
    <property type="entry name" value="MFS_trans_sf"/>
</dbReference>
<feature type="domain" description="Major facilitator superfamily (MFS) profile" evidence="8">
    <location>
        <begin position="1"/>
        <end position="382"/>
    </location>
</feature>
<evidence type="ECO:0000256" key="5">
    <source>
        <dbReference type="ARBA" id="ARBA00022989"/>
    </source>
</evidence>
<geneLocation type="plasmid" evidence="9 10">
    <name>AbAZ39_p4</name>
</geneLocation>
<evidence type="ECO:0000256" key="3">
    <source>
        <dbReference type="ARBA" id="ARBA00022475"/>
    </source>
</evidence>
<feature type="transmembrane region" description="Helical" evidence="7">
    <location>
        <begin position="360"/>
        <end position="379"/>
    </location>
</feature>
<dbReference type="PANTHER" id="PTHR23521">
    <property type="entry name" value="TRANSPORTER MFS SUPERFAMILY"/>
    <property type="match status" value="1"/>
</dbReference>
<dbReference type="PROSITE" id="PS50850">
    <property type="entry name" value="MFS"/>
    <property type="match status" value="1"/>
</dbReference>
<dbReference type="InterPro" id="IPR047200">
    <property type="entry name" value="MFS_YcaD-like"/>
</dbReference>
<dbReference type="GO" id="GO:0022857">
    <property type="term" value="F:transmembrane transporter activity"/>
    <property type="evidence" value="ECO:0007669"/>
    <property type="project" value="InterPro"/>
</dbReference>
<dbReference type="EMBL" id="CP007797">
    <property type="protein sequence ID" value="AIB16258.1"/>
    <property type="molecule type" value="Genomic_DNA"/>
</dbReference>
<reference evidence="9 10" key="1">
    <citation type="journal article" date="2014" name="Genome Announc.">
        <title>Complete Genome Sequence of the Model Rhizosphere Strain Azospirillum brasilense Az39, Successfully Applied in Agriculture.</title>
        <authorList>
            <person name="Rivera D."/>
            <person name="Revale S."/>
            <person name="Molina R."/>
            <person name="Gualpa J."/>
            <person name="Puente M."/>
            <person name="Maroniche G."/>
            <person name="Paris G."/>
            <person name="Baker D."/>
            <person name="Clavijo B."/>
            <person name="McLay K."/>
            <person name="Spaepen S."/>
            <person name="Perticari A."/>
            <person name="Vazquez M."/>
            <person name="Wisniewski-Dye F."/>
            <person name="Watkins C."/>
            <person name="Martinez-Abarca F."/>
            <person name="Vanderleyden J."/>
            <person name="Cassan F."/>
        </authorList>
    </citation>
    <scope>NUCLEOTIDE SEQUENCE [LARGE SCALE GENOMIC DNA]</scope>
    <source>
        <strain evidence="9 10">Az39</strain>
        <plasmid evidence="9">AbAZ39_p4</plasmid>
    </source>
</reference>
<dbReference type="InterPro" id="IPR011701">
    <property type="entry name" value="MFS"/>
</dbReference>
<dbReference type="Gene3D" id="1.20.1250.20">
    <property type="entry name" value="MFS general substrate transporter like domains"/>
    <property type="match status" value="2"/>
</dbReference>
<keyword evidence="4 7" id="KW-0812">Transmembrane</keyword>
<feature type="transmembrane region" description="Helical" evidence="7">
    <location>
        <begin position="295"/>
        <end position="317"/>
    </location>
</feature>
<feature type="transmembrane region" description="Helical" evidence="7">
    <location>
        <begin position="239"/>
        <end position="262"/>
    </location>
</feature>
<feature type="transmembrane region" description="Helical" evidence="7">
    <location>
        <begin position="139"/>
        <end position="159"/>
    </location>
</feature>
<protein>
    <recommendedName>
        <fullName evidence="8">Major facilitator superfamily (MFS) profile domain-containing protein</fullName>
    </recommendedName>
</protein>
<name>A0A060DYX5_9PROT</name>
<feature type="transmembrane region" description="Helical" evidence="7">
    <location>
        <begin position="165"/>
        <end position="188"/>
    </location>
</feature>
<dbReference type="PANTHER" id="PTHR23521:SF2">
    <property type="entry name" value="TRANSPORTER MFS SUPERFAMILY"/>
    <property type="match status" value="1"/>
</dbReference>
<keyword evidence="9" id="KW-0614">Plasmid</keyword>
<comment type="subcellular location">
    <subcellularLocation>
        <location evidence="1">Cell membrane</location>
        <topology evidence="1">Multi-pass membrane protein</topology>
    </subcellularLocation>
</comment>
<accession>A0A060DYX5</accession>
<keyword evidence="6 7" id="KW-0472">Membrane</keyword>